<feature type="region of interest" description="Disordered" evidence="14">
    <location>
        <begin position="557"/>
        <end position="576"/>
    </location>
</feature>
<dbReference type="Pfam" id="PF02910">
    <property type="entry name" value="Succ_DH_flav_C"/>
    <property type="match status" value="1"/>
</dbReference>
<dbReference type="SUPFAM" id="SSF46977">
    <property type="entry name" value="Succinate dehydrogenase/fumarate reductase flavoprotein C-terminal domain"/>
    <property type="match status" value="1"/>
</dbReference>
<dbReference type="InterPro" id="IPR005288">
    <property type="entry name" value="NadB"/>
</dbReference>
<keyword evidence="6 13" id="KW-0285">Flavoprotein</keyword>
<dbReference type="FunFam" id="3.90.700.10:FF:000002">
    <property type="entry name" value="L-aspartate oxidase"/>
    <property type="match status" value="1"/>
</dbReference>
<evidence type="ECO:0000256" key="1">
    <source>
        <dbReference type="ARBA" id="ARBA00001974"/>
    </source>
</evidence>
<evidence type="ECO:0000256" key="4">
    <source>
        <dbReference type="ARBA" id="ARBA00012173"/>
    </source>
</evidence>
<evidence type="ECO:0000256" key="8">
    <source>
        <dbReference type="ARBA" id="ARBA00022827"/>
    </source>
</evidence>
<dbReference type="OrthoDB" id="9805351at2"/>
<feature type="compositionally biased region" description="Polar residues" evidence="14">
    <location>
        <begin position="1"/>
        <end position="10"/>
    </location>
</feature>
<dbReference type="EC" id="1.4.3.16" evidence="4 12"/>
<dbReference type="GO" id="GO:0034628">
    <property type="term" value="P:'de novo' NAD+ biosynthetic process from L-aspartate"/>
    <property type="evidence" value="ECO:0007669"/>
    <property type="project" value="TreeGrafter"/>
</dbReference>
<dbReference type="EMBL" id="LR134473">
    <property type="protein sequence ID" value="VEI02322.1"/>
    <property type="molecule type" value="Genomic_DNA"/>
</dbReference>
<comment type="catalytic activity">
    <reaction evidence="11">
        <text>L-aspartate + O2 = iminosuccinate + H2O2</text>
        <dbReference type="Rhea" id="RHEA:25876"/>
        <dbReference type="ChEBI" id="CHEBI:15379"/>
        <dbReference type="ChEBI" id="CHEBI:16240"/>
        <dbReference type="ChEBI" id="CHEBI:29991"/>
        <dbReference type="ChEBI" id="CHEBI:77875"/>
        <dbReference type="EC" id="1.4.3.16"/>
    </reaction>
    <physiologicalReaction direction="left-to-right" evidence="11">
        <dbReference type="Rhea" id="RHEA:25877"/>
    </physiologicalReaction>
</comment>
<dbReference type="InterPro" id="IPR003953">
    <property type="entry name" value="FAD-dep_OxRdtase_2_FAD-bd"/>
</dbReference>
<feature type="domain" description="FAD-dependent oxidoreductase 2 FAD-binding" evidence="15">
    <location>
        <begin position="36"/>
        <end position="422"/>
    </location>
</feature>
<comment type="pathway">
    <text evidence="2 13">Cofactor biosynthesis; NAD(+) biosynthesis; iminoaspartate from L-aspartate (oxidase route): step 1/1.</text>
</comment>
<evidence type="ECO:0000256" key="5">
    <source>
        <dbReference type="ARBA" id="ARBA00021901"/>
    </source>
</evidence>
<dbReference type="GO" id="GO:0005737">
    <property type="term" value="C:cytoplasm"/>
    <property type="evidence" value="ECO:0007669"/>
    <property type="project" value="UniProtKB-SubCell"/>
</dbReference>
<evidence type="ECO:0000313" key="17">
    <source>
        <dbReference type="EMBL" id="VEI02322.1"/>
    </source>
</evidence>
<reference evidence="17 18" key="1">
    <citation type="submission" date="2018-12" db="EMBL/GenBank/DDBJ databases">
        <authorList>
            <consortium name="Pathogen Informatics"/>
        </authorList>
    </citation>
    <scope>NUCLEOTIDE SEQUENCE [LARGE SCALE GENOMIC DNA]</scope>
    <source>
        <strain evidence="17 18">NCTC13652</strain>
    </source>
</reference>
<dbReference type="SUPFAM" id="SSF56425">
    <property type="entry name" value="Succinate dehydrogenase/fumarate reductase flavoprotein, catalytic domain"/>
    <property type="match status" value="1"/>
</dbReference>
<comment type="function">
    <text evidence="10">Catalyzes the oxidation of L-aspartate to iminoaspartate, the first step in the de novo biosynthesis of NAD(+).</text>
</comment>
<evidence type="ECO:0000259" key="15">
    <source>
        <dbReference type="Pfam" id="PF00890"/>
    </source>
</evidence>
<keyword evidence="8 13" id="KW-0274">FAD</keyword>
<dbReference type="InterPro" id="IPR036188">
    <property type="entry name" value="FAD/NAD-bd_sf"/>
</dbReference>
<sequence>MTSLSGTQLFPGSPASSSARASSASPAGAGVGRRCDVVVVGTGAAGLSTVLGLLASGLEVAVVTRAGLTDSSTDWAQGGLAAVWAAGDSTGAHRCDTLAAGAGLCGRQAVAELVDGAPGAVRRLIDLGARFDTDSLGRIDLHLEGGHHARRILHAGGDQSGHEVERTLSSALDSALAASGAGERLQMLSGTRLIDVLTDSQGRACGVSVLEADGGTARIGARAVVLATGGIGQLWPTTTNPPVATGDGLAAALRAGAVCRDAEFMQFHPTILVVPPARRIPGDRGVLISEAVRGEGAFLVDGSGRRVMTGVHPLADLAPRDVVSAAEQMRMIATGEDHLFLDATSFGSQRWERSFPSILQMCRERGIDPVVEPIPVRPGAHYHCGGVAATMTGLTGVPGLRAVGEVACTGVQGANRLASNSLTEALVMGERTAADLAGWLSSAPAAGPAVERAAARLVDHREIDPIRAVMERDVSVMRDADGLRRALGRLDATAGADRLDDLVLTATNLALVGRLVAGAAAMRTESRGCHRRLDIPERSDAWRLHIDTRMDSCGGLVLTRTEPGTDRHGGRDQEAA</sequence>
<evidence type="ECO:0000256" key="2">
    <source>
        <dbReference type="ARBA" id="ARBA00004950"/>
    </source>
</evidence>
<evidence type="ECO:0000256" key="6">
    <source>
        <dbReference type="ARBA" id="ARBA00022630"/>
    </source>
</evidence>
<evidence type="ECO:0000256" key="12">
    <source>
        <dbReference type="NCBIfam" id="TIGR00551"/>
    </source>
</evidence>
<accession>A0A448NWG5</accession>
<evidence type="ECO:0000313" key="18">
    <source>
        <dbReference type="Proteomes" id="UP000277858"/>
    </source>
</evidence>
<dbReference type="NCBIfam" id="TIGR00551">
    <property type="entry name" value="nadB"/>
    <property type="match status" value="1"/>
</dbReference>
<evidence type="ECO:0000259" key="16">
    <source>
        <dbReference type="Pfam" id="PF02910"/>
    </source>
</evidence>
<feature type="compositionally biased region" description="Low complexity" evidence="14">
    <location>
        <begin position="11"/>
        <end position="28"/>
    </location>
</feature>
<dbReference type="PANTHER" id="PTHR42716">
    <property type="entry name" value="L-ASPARTATE OXIDASE"/>
    <property type="match status" value="1"/>
</dbReference>
<dbReference type="Gene3D" id="1.20.58.100">
    <property type="entry name" value="Fumarate reductase/succinate dehydrogenase flavoprotein-like, C-terminal domain"/>
    <property type="match status" value="1"/>
</dbReference>
<dbReference type="Proteomes" id="UP000277858">
    <property type="component" value="Chromosome"/>
</dbReference>
<comment type="cofactor">
    <cofactor evidence="1 13">
        <name>FAD</name>
        <dbReference type="ChEBI" id="CHEBI:57692"/>
    </cofactor>
</comment>
<dbReference type="SUPFAM" id="SSF51905">
    <property type="entry name" value="FAD/NAD(P)-binding domain"/>
    <property type="match status" value="1"/>
</dbReference>
<protein>
    <recommendedName>
        <fullName evidence="5 12">L-aspartate oxidase</fullName>
        <ecNumber evidence="4 12">1.4.3.16</ecNumber>
    </recommendedName>
</protein>
<organism evidence="17 18">
    <name type="scientific">Acidipropionibacterium jensenii</name>
    <dbReference type="NCBI Taxonomy" id="1749"/>
    <lineage>
        <taxon>Bacteria</taxon>
        <taxon>Bacillati</taxon>
        <taxon>Actinomycetota</taxon>
        <taxon>Actinomycetes</taxon>
        <taxon>Propionibacteriales</taxon>
        <taxon>Propionibacteriaceae</taxon>
        <taxon>Acidipropionibacterium</taxon>
    </lineage>
</organism>
<evidence type="ECO:0000256" key="9">
    <source>
        <dbReference type="ARBA" id="ARBA00023002"/>
    </source>
</evidence>
<dbReference type="AlphaFoldDB" id="A0A448NWG5"/>
<gene>
    <name evidence="17" type="primary">nadB</name>
    <name evidence="17" type="ORF">NCTC13652_00495</name>
</gene>
<proteinExistence type="inferred from homology"/>
<keyword evidence="7 13" id="KW-0662">Pyridine nucleotide biosynthesis</keyword>
<comment type="subcellular location">
    <subcellularLocation>
        <location evidence="13">Cytoplasm</location>
    </subcellularLocation>
</comment>
<dbReference type="InterPro" id="IPR027477">
    <property type="entry name" value="Succ_DH/fumarate_Rdtase_cat_sf"/>
</dbReference>
<dbReference type="RefSeq" id="WP_084149483.1">
    <property type="nucleotide sequence ID" value="NZ_LR134473.1"/>
</dbReference>
<dbReference type="GO" id="GO:0033765">
    <property type="term" value="F:steroid dehydrogenase activity, acting on the CH-CH group of donors"/>
    <property type="evidence" value="ECO:0007669"/>
    <property type="project" value="UniProtKB-ARBA"/>
</dbReference>
<feature type="region of interest" description="Disordered" evidence="14">
    <location>
        <begin position="1"/>
        <end position="30"/>
    </location>
</feature>
<dbReference type="Gene3D" id="3.50.50.60">
    <property type="entry name" value="FAD/NAD(P)-binding domain"/>
    <property type="match status" value="1"/>
</dbReference>
<feature type="domain" description="Fumarate reductase/succinate dehydrogenase flavoprotein-like C-terminal" evidence="16">
    <location>
        <begin position="467"/>
        <end position="545"/>
    </location>
</feature>
<dbReference type="InterPro" id="IPR015939">
    <property type="entry name" value="Fum_Rdtase/Succ_DH_flav-like_C"/>
</dbReference>
<dbReference type="Pfam" id="PF00890">
    <property type="entry name" value="FAD_binding_2"/>
    <property type="match status" value="1"/>
</dbReference>
<feature type="compositionally biased region" description="Basic and acidic residues" evidence="14">
    <location>
        <begin position="563"/>
        <end position="576"/>
    </location>
</feature>
<evidence type="ECO:0000256" key="10">
    <source>
        <dbReference type="ARBA" id="ARBA00029426"/>
    </source>
</evidence>
<dbReference type="UniPathway" id="UPA00253">
    <property type="reaction ID" value="UER00326"/>
</dbReference>
<comment type="similarity">
    <text evidence="3 13">Belongs to the FAD-dependent oxidoreductase 2 family. NadB subfamily.</text>
</comment>
<evidence type="ECO:0000256" key="7">
    <source>
        <dbReference type="ARBA" id="ARBA00022642"/>
    </source>
</evidence>
<evidence type="ECO:0000256" key="14">
    <source>
        <dbReference type="SAM" id="MobiDB-lite"/>
    </source>
</evidence>
<name>A0A448NWG5_9ACTN</name>
<keyword evidence="18" id="KW-1185">Reference proteome</keyword>
<dbReference type="GO" id="GO:0008734">
    <property type="term" value="F:L-aspartate oxidase activity"/>
    <property type="evidence" value="ECO:0007669"/>
    <property type="project" value="UniProtKB-UniRule"/>
</dbReference>
<dbReference type="PANTHER" id="PTHR42716:SF2">
    <property type="entry name" value="L-ASPARTATE OXIDASE, CHLOROPLASTIC"/>
    <property type="match status" value="1"/>
</dbReference>
<evidence type="ECO:0000256" key="3">
    <source>
        <dbReference type="ARBA" id="ARBA00008562"/>
    </source>
</evidence>
<dbReference type="InterPro" id="IPR037099">
    <property type="entry name" value="Fum_R/Succ_DH_flav-like_C_sf"/>
</dbReference>
<keyword evidence="9 13" id="KW-0560">Oxidoreductase</keyword>
<evidence type="ECO:0000256" key="11">
    <source>
        <dbReference type="ARBA" id="ARBA00048305"/>
    </source>
</evidence>
<evidence type="ECO:0000256" key="13">
    <source>
        <dbReference type="RuleBase" id="RU362049"/>
    </source>
</evidence>
<dbReference type="Gene3D" id="3.90.700.10">
    <property type="entry name" value="Succinate dehydrogenase/fumarate reductase flavoprotein, catalytic domain"/>
    <property type="match status" value="1"/>
</dbReference>
<dbReference type="STRING" id="1122997.GCA_000425285_02366"/>